<dbReference type="AlphaFoldDB" id="A0A0N0KNW6"/>
<sequence>MAVSVNLEKALDKAYENKDLKDVLDAPPSALAGLTEKHDAALKEALNISTIRELGTNKYIAVAAALAALESKTG</sequence>
<evidence type="ECO:0000313" key="4">
    <source>
        <dbReference type="Proteomes" id="UP000037843"/>
    </source>
</evidence>
<dbReference type="Proteomes" id="UP000037843">
    <property type="component" value="Unassembled WGS sequence"/>
</dbReference>
<dbReference type="Proteomes" id="UP000037962">
    <property type="component" value="Unassembled WGS sequence"/>
</dbReference>
<evidence type="ECO:0000313" key="1">
    <source>
        <dbReference type="EMBL" id="KPG18057.1"/>
    </source>
</evidence>
<accession>A0A0N0KNW6</accession>
<evidence type="ECO:0000313" key="3">
    <source>
        <dbReference type="EMBL" id="OAT70027.1"/>
    </source>
</evidence>
<dbReference type="Proteomes" id="UP000186919">
    <property type="component" value="Unassembled WGS sequence"/>
</dbReference>
<dbReference type="RefSeq" id="WP_043076265.1">
    <property type="nucleotide sequence ID" value="NZ_CP011530.1"/>
</dbReference>
<organism evidence="1 4">
    <name type="scientific">Mycobacteroides immunogenum</name>
    <dbReference type="NCBI Taxonomy" id="83262"/>
    <lineage>
        <taxon>Bacteria</taxon>
        <taxon>Bacillati</taxon>
        <taxon>Actinomycetota</taxon>
        <taxon>Actinomycetes</taxon>
        <taxon>Mycobacteriales</taxon>
        <taxon>Mycobacteriaceae</taxon>
        <taxon>Mycobacteroides</taxon>
    </lineage>
</organism>
<protein>
    <submittedName>
        <fullName evidence="1">Uncharacterized protein</fullName>
    </submittedName>
</protein>
<dbReference type="STRING" id="83262.BAB75_25390"/>
<evidence type="ECO:0000313" key="2">
    <source>
        <dbReference type="EMBL" id="KPG35386.1"/>
    </source>
</evidence>
<comment type="caution">
    <text evidence="1">The sequence shown here is derived from an EMBL/GenBank/DDBJ whole genome shotgun (WGS) entry which is preliminary data.</text>
</comment>
<dbReference type="GeneID" id="45767208"/>
<proteinExistence type="predicted"/>
<name>A0A0N0KNW6_9MYCO</name>
<dbReference type="EMBL" id="LJFS01000007">
    <property type="protein sequence ID" value="KPG35386.1"/>
    <property type="molecule type" value="Genomic_DNA"/>
</dbReference>
<evidence type="ECO:0000313" key="6">
    <source>
        <dbReference type="Proteomes" id="UP000186919"/>
    </source>
</evidence>
<evidence type="ECO:0000313" key="5">
    <source>
        <dbReference type="Proteomes" id="UP000037962"/>
    </source>
</evidence>
<dbReference type="EMBL" id="LQYE01000001">
    <property type="protein sequence ID" value="OAT70027.1"/>
    <property type="molecule type" value="Genomic_DNA"/>
</dbReference>
<dbReference type="PATRIC" id="fig|83262.10.peg.1708"/>
<reference evidence="3 6" key="2">
    <citation type="submission" date="2016-01" db="EMBL/GenBank/DDBJ databases">
        <title>Mycobacterium immunogenum strain CD11_6 genome sequencing and assembly.</title>
        <authorList>
            <person name="Kaur G."/>
            <person name="Nair G.R."/>
            <person name="Mayilraj S."/>
        </authorList>
    </citation>
    <scope>NUCLEOTIDE SEQUENCE [LARGE SCALE GENOMIC DNA]</scope>
    <source>
        <strain evidence="3 6">CD11-6</strain>
    </source>
</reference>
<dbReference type="KEGG" id="miz:BAB75_25390"/>
<dbReference type="EMBL" id="LJFO01000001">
    <property type="protein sequence ID" value="KPG18057.1"/>
    <property type="molecule type" value="Genomic_DNA"/>
</dbReference>
<reference evidence="4 5" key="1">
    <citation type="submission" date="2015-09" db="EMBL/GenBank/DDBJ databases">
        <title>Genome Sequences of Mycobacterium immunogenum Isolates, Recuperated from a Chloraminated Drinking Water Distribution System Simulator Subjected to Episodes of Nitrification.</title>
        <authorList>
            <person name="Gomez-Alvarez V."/>
            <person name="Revetta R.P."/>
        </authorList>
    </citation>
    <scope>NUCLEOTIDE SEQUENCE [LARGE SCALE GENOMIC DNA]</scope>
    <source>
        <strain evidence="1 4">H008</strain>
        <strain evidence="2 5">H076</strain>
    </source>
</reference>
<gene>
    <name evidence="1" type="ORF">AN908_02655</name>
    <name evidence="2" type="ORF">AN912_07225</name>
    <name evidence="3" type="ORF">AWB85_01100</name>
</gene>
<dbReference type="OrthoDB" id="332209at2"/>
<keyword evidence="5" id="KW-1185">Reference proteome</keyword>